<keyword evidence="3" id="KW-0233">DNA recombination</keyword>
<dbReference type="PROSITE" id="PS01007">
    <property type="entry name" value="TRANSPOSASE_MUTATOR"/>
    <property type="match status" value="1"/>
</dbReference>
<evidence type="ECO:0000313" key="6">
    <source>
        <dbReference type="EMBL" id="CAH1731980.1"/>
    </source>
</evidence>
<evidence type="ECO:0000313" key="5">
    <source>
        <dbReference type="EMBL" id="CAH1731937.1"/>
    </source>
</evidence>
<reference evidence="6" key="1">
    <citation type="submission" date="2022-02" db="EMBL/GenBank/DDBJ databases">
        <authorList>
            <person name="King R."/>
        </authorList>
    </citation>
    <scope>NUCLEOTIDE SEQUENCE</scope>
</reference>
<keyword evidence="1" id="KW-0815">Transposition</keyword>
<dbReference type="PANTHER" id="PTHR47160">
    <property type="entry name" value="PUTATIVE-RELATED"/>
    <property type="match status" value="1"/>
</dbReference>
<gene>
    <name evidence="5" type="ORF">APHIGO_LOCUS8550</name>
    <name evidence="6" type="ORF">APHIGO_LOCUS8581</name>
</gene>
<evidence type="ECO:0000256" key="1">
    <source>
        <dbReference type="ARBA" id="ARBA00022578"/>
    </source>
</evidence>
<evidence type="ECO:0000259" key="4">
    <source>
        <dbReference type="Pfam" id="PF10551"/>
    </source>
</evidence>
<dbReference type="OrthoDB" id="6590289at2759"/>
<evidence type="ECO:0000256" key="2">
    <source>
        <dbReference type="ARBA" id="ARBA00023125"/>
    </source>
</evidence>
<name>A0A9P0JA75_APHGO</name>
<sequence>MVHLRRAIGITGTKPGNMSTSVREIYNREIVENPEGATNYTYLQSQMCVKKMRRRRHPNNPSTVEELIDTLSQHQNSAYGTTMQNPSSNFFQQQLPFMVEGERVGVIFSNLDAIQKYREELLTVTFAGIDGTFKTVPKSPPQLTKGCLLTFQVVLKNVSFPMVYALTSRMTQATYESFLRIVREVLPLNYAQLTIISDYERGLINAVESTFPESRFQGCWFHYCQAIVRYCRRSLNSIYHLFQSNPEAATILRMILALPHLPAQVHPNCTFTIHDGFWVIVEFANQYPNIYHQMEVFLNGYIQEFWLTQIGAASISVYGSDIRTNNYLESFHATLLNQMGKHPNIWDFLQKLLLIENQFYVEMDQVRRNLTVRNHTSRVQRSDATRRVREYIDTLNANGNLLMFLQRAGHMMDGYLHGQVGPQP</sequence>
<keyword evidence="2" id="KW-0238">DNA-binding</keyword>
<dbReference type="GO" id="GO:0003677">
    <property type="term" value="F:DNA binding"/>
    <property type="evidence" value="ECO:0007669"/>
    <property type="project" value="UniProtKB-KW"/>
</dbReference>
<dbReference type="InterPro" id="IPR018289">
    <property type="entry name" value="MULE_transposase_dom"/>
</dbReference>
<dbReference type="AlphaFoldDB" id="A0A9P0JA75"/>
<evidence type="ECO:0000256" key="3">
    <source>
        <dbReference type="ARBA" id="ARBA00023172"/>
    </source>
</evidence>
<dbReference type="InterPro" id="IPR001207">
    <property type="entry name" value="Transposase_mutator"/>
</dbReference>
<protein>
    <recommendedName>
        <fullName evidence="4">MULE transposase domain-containing protein</fullName>
    </recommendedName>
</protein>
<accession>A0A9P0JA75</accession>
<dbReference type="EMBL" id="OU899036">
    <property type="protein sequence ID" value="CAH1731937.1"/>
    <property type="molecule type" value="Genomic_DNA"/>
</dbReference>
<dbReference type="EMBL" id="OU899036">
    <property type="protein sequence ID" value="CAH1731980.1"/>
    <property type="molecule type" value="Genomic_DNA"/>
</dbReference>
<dbReference type="Proteomes" id="UP001154329">
    <property type="component" value="Chromosome 3"/>
</dbReference>
<dbReference type="PANTHER" id="PTHR47160:SF8">
    <property type="entry name" value="MULE TRANSPOSASE DOMAIN-CONTAINING PROTEIN"/>
    <property type="match status" value="1"/>
</dbReference>
<reference evidence="6" key="2">
    <citation type="submission" date="2022-10" db="EMBL/GenBank/DDBJ databases">
        <authorList>
            <consortium name="ENA_rothamsted_submissions"/>
            <consortium name="culmorum"/>
            <person name="King R."/>
        </authorList>
    </citation>
    <scope>NUCLEOTIDE SEQUENCE</scope>
</reference>
<dbReference type="GO" id="GO:0006313">
    <property type="term" value="P:DNA transposition"/>
    <property type="evidence" value="ECO:0007669"/>
    <property type="project" value="InterPro"/>
</dbReference>
<keyword evidence="7" id="KW-1185">Reference proteome</keyword>
<proteinExistence type="predicted"/>
<dbReference type="GO" id="GO:0004803">
    <property type="term" value="F:transposase activity"/>
    <property type="evidence" value="ECO:0007669"/>
    <property type="project" value="InterPro"/>
</dbReference>
<dbReference type="Pfam" id="PF10551">
    <property type="entry name" value="MULE"/>
    <property type="match status" value="1"/>
</dbReference>
<organism evidence="6 7">
    <name type="scientific">Aphis gossypii</name>
    <name type="common">Cotton aphid</name>
    <dbReference type="NCBI Taxonomy" id="80765"/>
    <lineage>
        <taxon>Eukaryota</taxon>
        <taxon>Metazoa</taxon>
        <taxon>Ecdysozoa</taxon>
        <taxon>Arthropoda</taxon>
        <taxon>Hexapoda</taxon>
        <taxon>Insecta</taxon>
        <taxon>Pterygota</taxon>
        <taxon>Neoptera</taxon>
        <taxon>Paraneoptera</taxon>
        <taxon>Hemiptera</taxon>
        <taxon>Sternorrhyncha</taxon>
        <taxon>Aphidomorpha</taxon>
        <taxon>Aphidoidea</taxon>
        <taxon>Aphididae</taxon>
        <taxon>Aphidini</taxon>
        <taxon>Aphis</taxon>
        <taxon>Aphis</taxon>
    </lineage>
</organism>
<evidence type="ECO:0000313" key="7">
    <source>
        <dbReference type="Proteomes" id="UP001154329"/>
    </source>
</evidence>
<feature type="domain" description="MULE transposase" evidence="4">
    <location>
        <begin position="128"/>
        <end position="225"/>
    </location>
</feature>